<sequence>MLLVLLVPLLARMILEQKRLNIVFQGSNKKQKWITQSLIQANVRIPANGLILDEATFLQIKGLDPRVIIISQCLREPYLV</sequence>
<evidence type="ECO:0000313" key="1">
    <source>
        <dbReference type="EMBL" id="KAJ7557044.1"/>
    </source>
</evidence>
<dbReference type="EMBL" id="CM055096">
    <property type="protein sequence ID" value="KAJ7557044.1"/>
    <property type="molecule type" value="Genomic_DNA"/>
</dbReference>
<name>A0ACC2DS26_DIPCM</name>
<protein>
    <submittedName>
        <fullName evidence="1">Uncharacterized protein</fullName>
    </submittedName>
</protein>
<reference evidence="2" key="1">
    <citation type="journal article" date="2024" name="Proc. Natl. Acad. Sci. U.S.A.">
        <title>Extraordinary preservation of gene collinearity over three hundred million years revealed in homosporous lycophytes.</title>
        <authorList>
            <person name="Li C."/>
            <person name="Wickell D."/>
            <person name="Kuo L.Y."/>
            <person name="Chen X."/>
            <person name="Nie B."/>
            <person name="Liao X."/>
            <person name="Peng D."/>
            <person name="Ji J."/>
            <person name="Jenkins J."/>
            <person name="Williams M."/>
            <person name="Shu S."/>
            <person name="Plott C."/>
            <person name="Barry K."/>
            <person name="Rajasekar S."/>
            <person name="Grimwood J."/>
            <person name="Han X."/>
            <person name="Sun S."/>
            <person name="Hou Z."/>
            <person name="He W."/>
            <person name="Dai G."/>
            <person name="Sun C."/>
            <person name="Schmutz J."/>
            <person name="Leebens-Mack J.H."/>
            <person name="Li F.W."/>
            <person name="Wang L."/>
        </authorList>
    </citation>
    <scope>NUCLEOTIDE SEQUENCE [LARGE SCALE GENOMIC DNA]</scope>
    <source>
        <strain evidence="2">cv. PW_Plant_1</strain>
    </source>
</reference>
<keyword evidence="2" id="KW-1185">Reference proteome</keyword>
<gene>
    <name evidence="1" type="ORF">O6H91_05G109600</name>
</gene>
<dbReference type="Proteomes" id="UP001162992">
    <property type="component" value="Chromosome 5"/>
</dbReference>
<organism evidence="1 2">
    <name type="scientific">Diphasiastrum complanatum</name>
    <name type="common">Issler's clubmoss</name>
    <name type="synonym">Lycopodium complanatum</name>
    <dbReference type="NCBI Taxonomy" id="34168"/>
    <lineage>
        <taxon>Eukaryota</taxon>
        <taxon>Viridiplantae</taxon>
        <taxon>Streptophyta</taxon>
        <taxon>Embryophyta</taxon>
        <taxon>Tracheophyta</taxon>
        <taxon>Lycopodiopsida</taxon>
        <taxon>Lycopodiales</taxon>
        <taxon>Lycopodiaceae</taxon>
        <taxon>Lycopodioideae</taxon>
        <taxon>Diphasiastrum</taxon>
    </lineage>
</organism>
<accession>A0ACC2DS26</accession>
<comment type="caution">
    <text evidence="1">The sequence shown here is derived from an EMBL/GenBank/DDBJ whole genome shotgun (WGS) entry which is preliminary data.</text>
</comment>
<proteinExistence type="predicted"/>
<evidence type="ECO:0000313" key="2">
    <source>
        <dbReference type="Proteomes" id="UP001162992"/>
    </source>
</evidence>